<dbReference type="AlphaFoldDB" id="A0A4C1U5U9"/>
<organism evidence="1 2">
    <name type="scientific">Eumeta variegata</name>
    <name type="common">Bagworm moth</name>
    <name type="synonym">Eumeta japonica</name>
    <dbReference type="NCBI Taxonomy" id="151549"/>
    <lineage>
        <taxon>Eukaryota</taxon>
        <taxon>Metazoa</taxon>
        <taxon>Ecdysozoa</taxon>
        <taxon>Arthropoda</taxon>
        <taxon>Hexapoda</taxon>
        <taxon>Insecta</taxon>
        <taxon>Pterygota</taxon>
        <taxon>Neoptera</taxon>
        <taxon>Endopterygota</taxon>
        <taxon>Lepidoptera</taxon>
        <taxon>Glossata</taxon>
        <taxon>Ditrysia</taxon>
        <taxon>Tineoidea</taxon>
        <taxon>Psychidae</taxon>
        <taxon>Oiketicinae</taxon>
        <taxon>Eumeta</taxon>
    </lineage>
</organism>
<reference evidence="1 2" key="1">
    <citation type="journal article" date="2019" name="Commun. Biol.">
        <title>The bagworm genome reveals a unique fibroin gene that provides high tensile strength.</title>
        <authorList>
            <person name="Kono N."/>
            <person name="Nakamura H."/>
            <person name="Ohtoshi R."/>
            <person name="Tomita M."/>
            <person name="Numata K."/>
            <person name="Arakawa K."/>
        </authorList>
    </citation>
    <scope>NUCLEOTIDE SEQUENCE [LARGE SCALE GENOMIC DNA]</scope>
</reference>
<dbReference type="EMBL" id="BGZK01000126">
    <property type="protein sequence ID" value="GBP21226.1"/>
    <property type="molecule type" value="Genomic_DNA"/>
</dbReference>
<evidence type="ECO:0008006" key="3">
    <source>
        <dbReference type="Google" id="ProtNLM"/>
    </source>
</evidence>
<comment type="caution">
    <text evidence="1">The sequence shown here is derived from an EMBL/GenBank/DDBJ whole genome shotgun (WGS) entry which is preliminary data.</text>
</comment>
<gene>
    <name evidence="1" type="ORF">EVAR_84351_1</name>
</gene>
<evidence type="ECO:0000313" key="1">
    <source>
        <dbReference type="EMBL" id="GBP21226.1"/>
    </source>
</evidence>
<name>A0A4C1U5U9_EUMVA</name>
<sequence length="136" mass="15576">MFDGYVTTPSLSICFPNVGTDGQLPNKLFFCSRELQAGIKCIHNFTDFCMEPGQRVVFKQIYSGVTGVVQDLCTKGDYQDEYLKHAECVKGVRMEYESCSRKYEVTLTSLGTYQPYFADDQSHETYLRTVCWLVDE</sequence>
<dbReference type="PANTHER" id="PTHR33964">
    <property type="entry name" value="RE45066P-RELATED"/>
    <property type="match status" value="1"/>
</dbReference>
<keyword evidence="2" id="KW-1185">Reference proteome</keyword>
<dbReference type="OrthoDB" id="10051804at2759"/>
<dbReference type="PANTHER" id="PTHR33964:SF1">
    <property type="entry name" value="RE45066P"/>
    <property type="match status" value="1"/>
</dbReference>
<protein>
    <recommendedName>
        <fullName evidence="3">DUF19 domain-containing protein</fullName>
    </recommendedName>
</protein>
<dbReference type="Proteomes" id="UP000299102">
    <property type="component" value="Unassembled WGS sequence"/>
</dbReference>
<proteinExistence type="predicted"/>
<evidence type="ECO:0000313" key="2">
    <source>
        <dbReference type="Proteomes" id="UP000299102"/>
    </source>
</evidence>
<accession>A0A4C1U5U9</accession>